<evidence type="ECO:0000313" key="5">
    <source>
        <dbReference type="Proteomes" id="UP000886611"/>
    </source>
</evidence>
<reference evidence="4 5" key="1">
    <citation type="journal article" date="2021" name="Cell">
        <title>Tracing the genetic footprints of vertebrate landing in non-teleost ray-finned fishes.</title>
        <authorList>
            <person name="Bi X."/>
            <person name="Wang K."/>
            <person name="Yang L."/>
            <person name="Pan H."/>
            <person name="Jiang H."/>
            <person name="Wei Q."/>
            <person name="Fang M."/>
            <person name="Yu H."/>
            <person name="Zhu C."/>
            <person name="Cai Y."/>
            <person name="He Y."/>
            <person name="Gan X."/>
            <person name="Zeng H."/>
            <person name="Yu D."/>
            <person name="Zhu Y."/>
            <person name="Jiang H."/>
            <person name="Qiu Q."/>
            <person name="Yang H."/>
            <person name="Zhang Y.E."/>
            <person name="Wang W."/>
            <person name="Zhu M."/>
            <person name="He S."/>
            <person name="Zhang G."/>
        </authorList>
    </citation>
    <scope>NUCLEOTIDE SEQUENCE [LARGE SCALE GENOMIC DNA]</scope>
    <source>
        <strain evidence="4">Bchr_013</strain>
    </source>
</reference>
<dbReference type="Pfam" id="PF10574">
    <property type="entry name" value="UPF0552"/>
    <property type="match status" value="1"/>
</dbReference>
<organism evidence="4 5">
    <name type="scientific">Polypterus senegalus</name>
    <name type="common">Senegal bichir</name>
    <dbReference type="NCBI Taxonomy" id="55291"/>
    <lineage>
        <taxon>Eukaryota</taxon>
        <taxon>Metazoa</taxon>
        <taxon>Chordata</taxon>
        <taxon>Craniata</taxon>
        <taxon>Vertebrata</taxon>
        <taxon>Euteleostomi</taxon>
        <taxon>Actinopterygii</taxon>
        <taxon>Polypteriformes</taxon>
        <taxon>Polypteridae</taxon>
        <taxon>Polypterus</taxon>
    </lineage>
</organism>
<protein>
    <recommendedName>
        <fullName evidence="2">Arpin</fullName>
    </recommendedName>
</protein>
<evidence type="ECO:0000313" key="4">
    <source>
        <dbReference type="EMBL" id="KAG2466999.1"/>
    </source>
</evidence>
<dbReference type="GO" id="GO:0051126">
    <property type="term" value="P:negative regulation of actin nucleation"/>
    <property type="evidence" value="ECO:0007669"/>
    <property type="project" value="InterPro"/>
</dbReference>
<evidence type="ECO:0000256" key="2">
    <source>
        <dbReference type="ARBA" id="ARBA00019314"/>
    </source>
</evidence>
<comment type="similarity">
    <text evidence="1">Belongs to the Arpin family.</text>
</comment>
<dbReference type="InterPro" id="IPR018889">
    <property type="entry name" value="Arpin"/>
</dbReference>
<proteinExistence type="inferred from homology"/>
<gene>
    <name evidence="4" type="primary">Arpin_1</name>
    <name evidence="4" type="ORF">GTO96_0017582</name>
</gene>
<dbReference type="AlphaFoldDB" id="A0A8X7XG01"/>
<feature type="region of interest" description="Disordered" evidence="3">
    <location>
        <begin position="1"/>
        <end position="23"/>
    </location>
</feature>
<name>A0A8X7XG01_POLSE</name>
<keyword evidence="5" id="KW-1185">Reference proteome</keyword>
<accession>A0A8X7XG01</accession>
<dbReference type="Proteomes" id="UP000886611">
    <property type="component" value="Unassembled WGS sequence"/>
</dbReference>
<feature type="non-terminal residue" evidence="4">
    <location>
        <position position="310"/>
    </location>
</feature>
<evidence type="ECO:0000256" key="3">
    <source>
        <dbReference type="SAM" id="MobiDB-lite"/>
    </source>
</evidence>
<dbReference type="PANTHER" id="PTHR31199">
    <property type="entry name" value="ARPIN"/>
    <property type="match status" value="1"/>
</dbReference>
<sequence>MAQGGADGSSRGRIHTSAKSGFSVTDSAVKNSFSNEADFPERKTKRQTLSAFSRPPCSLSLYPQKVKSGSASTSIGGRTLGPGVILEGELIDLSRHSITDISNQKTRYYVLYIKPSRVHRRKFDAKGNEIEPNFSDTKKVNTGFLMSSYKVEAKGETDKLSVEELKASVEKGDLVKITGKHTPTQTIAFWISEEEMLKTELDEGQHVRLKTKGDGPFIFSFVKLDSGAVTKCNFAGDEKAGASWTDKIMANKSSSAGGSEPLRHGDGADEDEWLTNIWCSVISGVDTKPSSVDFLASVNASITITVPLLK</sequence>
<dbReference type="EMBL" id="JAATIS010001227">
    <property type="protein sequence ID" value="KAG2466999.1"/>
    <property type="molecule type" value="Genomic_DNA"/>
</dbReference>
<feature type="non-terminal residue" evidence="4">
    <location>
        <position position="1"/>
    </location>
</feature>
<evidence type="ECO:0000256" key="1">
    <source>
        <dbReference type="ARBA" id="ARBA00008453"/>
    </source>
</evidence>
<dbReference type="PANTHER" id="PTHR31199:SF1">
    <property type="entry name" value="ARPIN"/>
    <property type="match status" value="1"/>
</dbReference>
<comment type="caution">
    <text evidence="4">The sequence shown here is derived from an EMBL/GenBank/DDBJ whole genome shotgun (WGS) entry which is preliminary data.</text>
</comment>